<sequence>MRIYQDGVVIFEGADMAAAYPFGFPATGMAQLRLRRGSSSPGATSFIFLDNLSREPGRVVQYCDGGPSGVSATAQGSLSPGANQLELVASGLPSTSFGIFFAGSEATSSLVAAGLFCVGGSVFRASGAELPDAMGVRTVNLDLSSSPGSSILPGTAWHFQYAFSSSGNPTGVEFSSGVRVEFGL</sequence>
<reference evidence="1 2" key="1">
    <citation type="submission" date="2019-02" db="EMBL/GenBank/DDBJ databases">
        <title>Deep-cultivation of Planctomycetes and their phenomic and genomic characterization uncovers novel biology.</title>
        <authorList>
            <person name="Wiegand S."/>
            <person name="Jogler M."/>
            <person name="Boedeker C."/>
            <person name="Pinto D."/>
            <person name="Vollmers J."/>
            <person name="Rivas-Marin E."/>
            <person name="Kohn T."/>
            <person name="Peeters S.H."/>
            <person name="Heuer A."/>
            <person name="Rast P."/>
            <person name="Oberbeckmann S."/>
            <person name="Bunk B."/>
            <person name="Jeske O."/>
            <person name="Meyerdierks A."/>
            <person name="Storesund J.E."/>
            <person name="Kallscheuer N."/>
            <person name="Luecker S."/>
            <person name="Lage O.M."/>
            <person name="Pohl T."/>
            <person name="Merkel B.J."/>
            <person name="Hornburger P."/>
            <person name="Mueller R.-W."/>
            <person name="Bruemmer F."/>
            <person name="Labrenz M."/>
            <person name="Spormann A.M."/>
            <person name="Op den Camp H."/>
            <person name="Overmann J."/>
            <person name="Amann R."/>
            <person name="Jetten M.S.M."/>
            <person name="Mascher T."/>
            <person name="Medema M.H."/>
            <person name="Devos D.P."/>
            <person name="Kaster A.-K."/>
            <person name="Ovreas L."/>
            <person name="Rohde M."/>
            <person name="Galperin M.Y."/>
            <person name="Jogler C."/>
        </authorList>
    </citation>
    <scope>NUCLEOTIDE SEQUENCE [LARGE SCALE GENOMIC DNA]</scope>
    <source>
        <strain evidence="1 2">Poly30</strain>
    </source>
</reference>
<keyword evidence="2" id="KW-1185">Reference proteome</keyword>
<name>A0A518EYU1_9BACT</name>
<gene>
    <name evidence="1" type="ORF">Poly30_48100</name>
</gene>
<proteinExistence type="predicted"/>
<accession>A0A518EYU1</accession>
<dbReference type="EMBL" id="CP036434">
    <property type="protein sequence ID" value="QDV09253.1"/>
    <property type="molecule type" value="Genomic_DNA"/>
</dbReference>
<evidence type="ECO:0000313" key="2">
    <source>
        <dbReference type="Proteomes" id="UP000320390"/>
    </source>
</evidence>
<organism evidence="1 2">
    <name type="scientific">Saltatorellus ferox</name>
    <dbReference type="NCBI Taxonomy" id="2528018"/>
    <lineage>
        <taxon>Bacteria</taxon>
        <taxon>Pseudomonadati</taxon>
        <taxon>Planctomycetota</taxon>
        <taxon>Planctomycetia</taxon>
        <taxon>Planctomycetia incertae sedis</taxon>
        <taxon>Saltatorellus</taxon>
    </lineage>
</organism>
<dbReference type="AlphaFoldDB" id="A0A518EYU1"/>
<evidence type="ECO:0000313" key="1">
    <source>
        <dbReference type="EMBL" id="QDV09253.1"/>
    </source>
</evidence>
<dbReference type="Proteomes" id="UP000320390">
    <property type="component" value="Chromosome"/>
</dbReference>
<protein>
    <submittedName>
        <fullName evidence="1">Uncharacterized protein</fullName>
    </submittedName>
</protein>